<proteinExistence type="predicted"/>
<name>A0ABX1AMG0_9ACTN</name>
<feature type="compositionally biased region" description="Basic residues" evidence="1">
    <location>
        <begin position="20"/>
        <end position="31"/>
    </location>
</feature>
<reference evidence="2 3" key="1">
    <citation type="submission" date="2020-03" db="EMBL/GenBank/DDBJ databases">
        <title>Draft genome of Streptomyces sp. ventii, isolated from the Axial Seamount in the Pacific Ocean, and resequencing of the two type strains Streptomyces lonarensis strain NCL 716 and Streptomyces bohaiensis strain 11A07.</title>
        <authorList>
            <person name="Loughran R.M."/>
            <person name="Pfannmuller K.M."/>
            <person name="Wasson B.J."/>
            <person name="Deadmond M.C."/>
            <person name="Paddock B.E."/>
            <person name="Koyack M.J."/>
            <person name="Gallegos D.A."/>
            <person name="Mitchell E.A."/>
            <person name="Ushijima B."/>
            <person name="Saw J.H."/>
            <person name="Mcphail K.L."/>
            <person name="Videau P."/>
        </authorList>
    </citation>
    <scope>NUCLEOTIDE SEQUENCE [LARGE SCALE GENOMIC DNA]</scope>
    <source>
        <strain evidence="3">5675061</strain>
    </source>
</reference>
<evidence type="ECO:0000313" key="2">
    <source>
        <dbReference type="EMBL" id="NJP66598.1"/>
    </source>
</evidence>
<comment type="caution">
    <text evidence="2">The sequence shown here is derived from an EMBL/GenBank/DDBJ whole genome shotgun (WGS) entry which is preliminary data.</text>
</comment>
<feature type="compositionally biased region" description="Basic and acidic residues" evidence="1">
    <location>
        <begin position="50"/>
        <end position="59"/>
    </location>
</feature>
<dbReference type="Proteomes" id="UP000746503">
    <property type="component" value="Unassembled WGS sequence"/>
</dbReference>
<keyword evidence="3" id="KW-1185">Reference proteome</keyword>
<dbReference type="EMBL" id="JAAVJB010000059">
    <property type="protein sequence ID" value="NJP66598.1"/>
    <property type="molecule type" value="Genomic_DNA"/>
</dbReference>
<sequence>MKPQRCVLVVGVPASTACPHRSRTPPAKARRPQIFGHDPPRTRPAPTPPAERRTPRGPA</sequence>
<dbReference type="RefSeq" id="WP_167933121.1">
    <property type="nucleotide sequence ID" value="NZ_JAAVJB010000059.1"/>
</dbReference>
<evidence type="ECO:0000256" key="1">
    <source>
        <dbReference type="SAM" id="MobiDB-lite"/>
    </source>
</evidence>
<gene>
    <name evidence="2" type="ORF">HCJ92_09940</name>
</gene>
<dbReference type="PROSITE" id="PS51257">
    <property type="entry name" value="PROKAR_LIPOPROTEIN"/>
    <property type="match status" value="1"/>
</dbReference>
<feature type="region of interest" description="Disordered" evidence="1">
    <location>
        <begin position="15"/>
        <end position="59"/>
    </location>
</feature>
<protein>
    <submittedName>
        <fullName evidence="2">Uncharacterized protein</fullName>
    </submittedName>
</protein>
<organism evidence="2 3">
    <name type="scientific">Streptomyces spiramenti</name>
    <dbReference type="NCBI Taxonomy" id="2720606"/>
    <lineage>
        <taxon>Bacteria</taxon>
        <taxon>Bacillati</taxon>
        <taxon>Actinomycetota</taxon>
        <taxon>Actinomycetes</taxon>
        <taxon>Kitasatosporales</taxon>
        <taxon>Streptomycetaceae</taxon>
        <taxon>Streptomyces</taxon>
    </lineage>
</organism>
<evidence type="ECO:0000313" key="3">
    <source>
        <dbReference type="Proteomes" id="UP000746503"/>
    </source>
</evidence>
<accession>A0ABX1AMG0</accession>